<keyword evidence="4" id="KW-0540">Nuclease</keyword>
<dbReference type="SUPFAM" id="SSF56672">
    <property type="entry name" value="DNA/RNA polymerases"/>
    <property type="match status" value="1"/>
</dbReference>
<dbReference type="Gene3D" id="3.10.10.10">
    <property type="entry name" value="HIV Type 1 Reverse Transcriptase, subunit A, domain 1"/>
    <property type="match status" value="1"/>
</dbReference>
<dbReference type="EMBL" id="BGPR01031051">
    <property type="protein sequence ID" value="GBO03902.1"/>
    <property type="molecule type" value="Genomic_DNA"/>
</dbReference>
<dbReference type="GO" id="GO:0006508">
    <property type="term" value="P:proteolysis"/>
    <property type="evidence" value="ECO:0007669"/>
    <property type="project" value="UniProtKB-KW"/>
</dbReference>
<evidence type="ECO:0000256" key="6">
    <source>
        <dbReference type="ARBA" id="ARBA00022801"/>
    </source>
</evidence>
<dbReference type="GO" id="GO:0003964">
    <property type="term" value="F:RNA-directed DNA polymerase activity"/>
    <property type="evidence" value="ECO:0007669"/>
    <property type="project" value="UniProtKB-KW"/>
</dbReference>
<dbReference type="InterPro" id="IPR041577">
    <property type="entry name" value="RT_RNaseH_2"/>
</dbReference>
<dbReference type="PANTHER" id="PTHR37984:SF5">
    <property type="entry name" value="PROTEIN NYNRIN-LIKE"/>
    <property type="match status" value="1"/>
</dbReference>
<evidence type="ECO:0000256" key="1">
    <source>
        <dbReference type="ARBA" id="ARBA00022670"/>
    </source>
</evidence>
<dbReference type="PROSITE" id="PS50878">
    <property type="entry name" value="RT_POL"/>
    <property type="match status" value="1"/>
</dbReference>
<reference evidence="10 11" key="1">
    <citation type="journal article" date="2019" name="Sci. Rep.">
        <title>Orb-weaving spider Araneus ventricosus genome elucidates the spidroin gene catalogue.</title>
        <authorList>
            <person name="Kono N."/>
            <person name="Nakamura H."/>
            <person name="Ohtoshi R."/>
            <person name="Moran D.A.P."/>
            <person name="Shinohara A."/>
            <person name="Yoshida Y."/>
            <person name="Fujiwara M."/>
            <person name="Mori M."/>
            <person name="Tomita M."/>
            <person name="Arakawa K."/>
        </authorList>
    </citation>
    <scope>NUCLEOTIDE SEQUENCE [LARGE SCALE GENOMIC DNA]</scope>
</reference>
<organism evidence="10 11">
    <name type="scientific">Araneus ventricosus</name>
    <name type="common">Orbweaver spider</name>
    <name type="synonym">Epeira ventricosa</name>
    <dbReference type="NCBI Taxonomy" id="182803"/>
    <lineage>
        <taxon>Eukaryota</taxon>
        <taxon>Metazoa</taxon>
        <taxon>Ecdysozoa</taxon>
        <taxon>Arthropoda</taxon>
        <taxon>Chelicerata</taxon>
        <taxon>Arachnida</taxon>
        <taxon>Araneae</taxon>
        <taxon>Araneomorphae</taxon>
        <taxon>Entelegynae</taxon>
        <taxon>Araneoidea</taxon>
        <taxon>Araneidae</taxon>
        <taxon>Araneus</taxon>
    </lineage>
</organism>
<evidence type="ECO:0000313" key="11">
    <source>
        <dbReference type="Proteomes" id="UP000499080"/>
    </source>
</evidence>
<keyword evidence="6" id="KW-0378">Hydrolase</keyword>
<dbReference type="GO" id="GO:0008233">
    <property type="term" value="F:peptidase activity"/>
    <property type="evidence" value="ECO:0007669"/>
    <property type="project" value="UniProtKB-KW"/>
</dbReference>
<keyword evidence="5" id="KW-0255">Endonuclease</keyword>
<dbReference type="OrthoDB" id="10025340at2759"/>
<dbReference type="Pfam" id="PF00078">
    <property type="entry name" value="RVT_1"/>
    <property type="match status" value="1"/>
</dbReference>
<dbReference type="FunFam" id="3.10.10.10:FF:000007">
    <property type="entry name" value="Retrovirus-related Pol polyprotein from transposon 17.6-like Protein"/>
    <property type="match status" value="1"/>
</dbReference>
<gene>
    <name evidence="10" type="primary">TY3B-G_453</name>
    <name evidence="10" type="ORF">AVEN_61243_1</name>
</gene>
<accession>A0A4Y2TUF8</accession>
<evidence type="ECO:0000313" key="10">
    <source>
        <dbReference type="EMBL" id="GBO03902.1"/>
    </source>
</evidence>
<dbReference type="PANTHER" id="PTHR37984">
    <property type="entry name" value="PROTEIN CBG26694"/>
    <property type="match status" value="1"/>
</dbReference>
<keyword evidence="2" id="KW-0808">Transferase</keyword>
<dbReference type="InterPro" id="IPR043128">
    <property type="entry name" value="Rev_trsase/Diguanyl_cyclase"/>
</dbReference>
<dbReference type="Gene3D" id="3.30.70.270">
    <property type="match status" value="1"/>
</dbReference>
<keyword evidence="1" id="KW-0645">Protease</keyword>
<evidence type="ECO:0000256" key="4">
    <source>
        <dbReference type="ARBA" id="ARBA00022722"/>
    </source>
</evidence>
<sequence>MLDLDHIRPSNSNYASPLHMVPKKGSDDWRAVGDFRAVNTQTNKEKYPIPSVLDFTSELHGTKIFSHIDLVKAFHQIPIAPEDAHKTAVCTPFGLFESTRMQFGLCNDSSTFKRFIDEVTRGLHGVYAFIDDILIAPPTYVENIQHLRALFSRLDHYGLTIKSSKCTFGVPTLEILGFKVSKDGISPIPDRISAIQDFLRHTNLTQLHRFLANKKSEFFLQWSEEAEKAFLDAKNDLAEATLLKHPIPRAPLSLWTDASLFAIGSSLNPVSNGTWESTAFFPMTLSKCQTNWSAYDRELLAIYSSIKKFRNMLEDREFSIYIDQRPLADAFKRKPDKCSPRQLRHLDFISQFSTDIRYFKGTENIVADALSCIEIREISNKILNFYEISLSQLNDSELQKLLTTNRVVEKHYFVLEDVVQSTKAKNRRIEKKMV</sequence>
<protein>
    <submittedName>
        <fullName evidence="10">Transposon Ty3-G Gag-Pol polyprotein</fullName>
    </submittedName>
</protein>
<name>A0A4Y2TUF8_ARAVE</name>
<evidence type="ECO:0000256" key="5">
    <source>
        <dbReference type="ARBA" id="ARBA00022759"/>
    </source>
</evidence>
<evidence type="ECO:0000256" key="3">
    <source>
        <dbReference type="ARBA" id="ARBA00022695"/>
    </source>
</evidence>
<feature type="domain" description="Reverse transcriptase" evidence="9">
    <location>
        <begin position="2"/>
        <end position="180"/>
    </location>
</feature>
<comment type="caution">
    <text evidence="10">The sequence shown here is derived from an EMBL/GenBank/DDBJ whole genome shotgun (WGS) entry which is preliminary data.</text>
</comment>
<dbReference type="CDD" id="cd01647">
    <property type="entry name" value="RT_LTR"/>
    <property type="match status" value="1"/>
</dbReference>
<keyword evidence="7" id="KW-0695">RNA-directed DNA polymerase</keyword>
<evidence type="ECO:0000256" key="7">
    <source>
        <dbReference type="ARBA" id="ARBA00022918"/>
    </source>
</evidence>
<evidence type="ECO:0000256" key="8">
    <source>
        <dbReference type="ARBA" id="ARBA00023268"/>
    </source>
</evidence>
<proteinExistence type="predicted"/>
<dbReference type="Pfam" id="PF17919">
    <property type="entry name" value="RT_RNaseH_2"/>
    <property type="match status" value="1"/>
</dbReference>
<dbReference type="InterPro" id="IPR000477">
    <property type="entry name" value="RT_dom"/>
</dbReference>
<dbReference type="Proteomes" id="UP000499080">
    <property type="component" value="Unassembled WGS sequence"/>
</dbReference>
<dbReference type="InterPro" id="IPR043502">
    <property type="entry name" value="DNA/RNA_pol_sf"/>
</dbReference>
<keyword evidence="11" id="KW-1185">Reference proteome</keyword>
<evidence type="ECO:0000259" key="9">
    <source>
        <dbReference type="PROSITE" id="PS50878"/>
    </source>
</evidence>
<keyword evidence="8" id="KW-0511">Multifunctional enzyme</keyword>
<evidence type="ECO:0000256" key="2">
    <source>
        <dbReference type="ARBA" id="ARBA00022679"/>
    </source>
</evidence>
<dbReference type="InterPro" id="IPR050951">
    <property type="entry name" value="Retrovirus_Pol_polyprotein"/>
</dbReference>
<dbReference type="CDD" id="cd09274">
    <property type="entry name" value="RNase_HI_RT_Ty3"/>
    <property type="match status" value="1"/>
</dbReference>
<keyword evidence="3" id="KW-0548">Nucleotidyltransferase</keyword>
<dbReference type="GO" id="GO:0004519">
    <property type="term" value="F:endonuclease activity"/>
    <property type="evidence" value="ECO:0007669"/>
    <property type="project" value="UniProtKB-KW"/>
</dbReference>
<dbReference type="AlphaFoldDB" id="A0A4Y2TUF8"/>